<dbReference type="InterPro" id="IPR027417">
    <property type="entry name" value="P-loop_NTPase"/>
</dbReference>
<organism evidence="3 4">
    <name type="scientific">Acinetobacter dispersus</name>
    <dbReference type="NCBI Taxonomy" id="70348"/>
    <lineage>
        <taxon>Bacteria</taxon>
        <taxon>Pseudomonadati</taxon>
        <taxon>Pseudomonadota</taxon>
        <taxon>Gammaproteobacteria</taxon>
        <taxon>Moraxellales</taxon>
        <taxon>Moraxellaceae</taxon>
        <taxon>Acinetobacter</taxon>
    </lineage>
</organism>
<evidence type="ECO:0000313" key="4">
    <source>
        <dbReference type="Proteomes" id="UP000013261"/>
    </source>
</evidence>
<dbReference type="PANTHER" id="PTHR43581">
    <property type="entry name" value="ATP/GTP PHOSPHATASE"/>
    <property type="match status" value="1"/>
</dbReference>
<feature type="domain" description="Endonuclease GajA/Old nuclease/RecF-like AAA" evidence="1">
    <location>
        <begin position="1"/>
        <end position="396"/>
    </location>
</feature>
<dbReference type="OrthoDB" id="3322489at2"/>
<feature type="domain" description="OLD protein-like TOPRIM" evidence="2">
    <location>
        <begin position="449"/>
        <end position="516"/>
    </location>
</feature>
<dbReference type="PATRIC" id="fig|1217703.3.peg.3527"/>
<comment type="caution">
    <text evidence="3">The sequence shown here is derived from an EMBL/GenBank/DDBJ whole genome shotgun (WGS) entry which is preliminary data.</text>
</comment>
<dbReference type="PANTHER" id="PTHR43581:SF4">
    <property type="entry name" value="ATP_GTP PHOSPHATASE"/>
    <property type="match status" value="1"/>
</dbReference>
<dbReference type="SUPFAM" id="SSF52540">
    <property type="entry name" value="P-loop containing nucleoside triphosphate hydrolases"/>
    <property type="match status" value="1"/>
</dbReference>
<evidence type="ECO:0000313" key="3">
    <source>
        <dbReference type="EMBL" id="ENW89883.1"/>
    </source>
</evidence>
<proteinExistence type="predicted"/>
<dbReference type="Pfam" id="PF20469">
    <property type="entry name" value="OLD-like_TOPRIM"/>
    <property type="match status" value="1"/>
</dbReference>
<dbReference type="CDD" id="cd01026">
    <property type="entry name" value="TOPRIM_OLD"/>
    <property type="match status" value="1"/>
</dbReference>
<dbReference type="AlphaFoldDB" id="N9L0R6"/>
<dbReference type="Gene3D" id="3.40.50.300">
    <property type="entry name" value="P-loop containing nucleotide triphosphate hydrolases"/>
    <property type="match status" value="2"/>
</dbReference>
<reference evidence="3 4" key="1">
    <citation type="submission" date="2013-02" db="EMBL/GenBank/DDBJ databases">
        <title>The Genome Sequence of Acinetobacter sp. ANC 4105.</title>
        <authorList>
            <consortium name="The Broad Institute Genome Sequencing Platform"/>
            <consortium name="The Broad Institute Genome Sequencing Center for Infectious Disease"/>
            <person name="Cerqueira G."/>
            <person name="Feldgarden M."/>
            <person name="Courvalin P."/>
            <person name="Perichon B."/>
            <person name="Grillot-Courvalin C."/>
            <person name="Clermont D."/>
            <person name="Rocha E."/>
            <person name="Yoon E.-J."/>
            <person name="Nemec A."/>
            <person name="Walker B."/>
            <person name="Young S.K."/>
            <person name="Zeng Q."/>
            <person name="Gargeya S."/>
            <person name="Fitzgerald M."/>
            <person name="Haas B."/>
            <person name="Abouelleil A."/>
            <person name="Alvarado L."/>
            <person name="Arachchi H.M."/>
            <person name="Berlin A.M."/>
            <person name="Chapman S.B."/>
            <person name="Dewar J."/>
            <person name="Goldberg J."/>
            <person name="Griggs A."/>
            <person name="Gujja S."/>
            <person name="Hansen M."/>
            <person name="Howarth C."/>
            <person name="Imamovic A."/>
            <person name="Larimer J."/>
            <person name="McCowan C."/>
            <person name="Murphy C."/>
            <person name="Neiman D."/>
            <person name="Pearson M."/>
            <person name="Priest M."/>
            <person name="Roberts A."/>
            <person name="Saif S."/>
            <person name="Shea T."/>
            <person name="Sisk P."/>
            <person name="Sykes S."/>
            <person name="Wortman J."/>
            <person name="Nusbaum C."/>
            <person name="Birren B."/>
        </authorList>
    </citation>
    <scope>NUCLEOTIDE SEQUENCE [LARGE SCALE GENOMIC DNA]</scope>
    <source>
        <strain evidence="3 4">ANC 4105</strain>
    </source>
</reference>
<protein>
    <submittedName>
        <fullName evidence="3">Uncharacterized protein</fullName>
    </submittedName>
</protein>
<dbReference type="eggNOG" id="COG0419">
    <property type="taxonomic scope" value="Bacteria"/>
</dbReference>
<sequence length="710" mass="82358">MKISNIHIENFRGLKQIDLNPAQMNCVIGENNAGKSSVLLALKLFLNGSRVNINDYYDQTKPIIIEVSFNSITDNDLLKIVDTEHRARIRNLIQSNEIKFQRKYDSTLSSELLCYKKVPRNEIYTENWYNENLKGKTGSALKDFMKLTYSLNDEQVSDIRTQAIAKEQIEQIVSVLNEEDLHYIWGGLPTGINVVSPIFPEPIYIPAVKDFSDDTKTKETTSFGKLVKILFSQIEASEEFNEIQTAFENLNKMLNRQLVTNNNSETIIDNRLESVKQLELDIERVLQESFSNIKLELQIPNPELKQIFNSTQILIDDGIKSTIDYKGDGIKRSLVFSILRTYVERLNISNNNPDYLFLFEEPELYLHPNGQRILYNVLERLSIKDQVFVTTHSPNFFSATAKETCFIKIYKDLSSNPPSSKAKEINFVKDSSYKDAFQILCYENSTPAFFSRKVLLVEGDSDLIFLKGISPLINENYCFDKTNIPIVRINGKNNIKRFINFYKHFDIQVFSLLDRDVLLDGFTHLELGICKDEIMQLREIFISKIDEICVKHGITPKLKGDDIKTQRDSRSWVEKYYRLKELTIKFEKERSLIDEEFNEIRTLFEFETNHVRRIALDLEITQNLPEKTKLINKLYELGYFVLNNGAIENYYPNGYSGPDKPSKALSALEIIKNSNIEYLHKITYETREDCELTRMMNKIFSENSHLSPLP</sequence>
<keyword evidence="4" id="KW-1185">Reference proteome</keyword>
<evidence type="ECO:0000259" key="1">
    <source>
        <dbReference type="Pfam" id="PF13175"/>
    </source>
</evidence>
<evidence type="ECO:0000259" key="2">
    <source>
        <dbReference type="Pfam" id="PF20469"/>
    </source>
</evidence>
<dbReference type="RefSeq" id="WP_005192641.1">
    <property type="nucleotide sequence ID" value="NZ_KB850052.1"/>
</dbReference>
<dbReference type="Proteomes" id="UP000013261">
    <property type="component" value="Unassembled WGS sequence"/>
</dbReference>
<gene>
    <name evidence="3" type="ORF">F904_03631</name>
</gene>
<accession>N9L0R6</accession>
<dbReference type="InterPro" id="IPR034139">
    <property type="entry name" value="TOPRIM_OLD"/>
</dbReference>
<dbReference type="Pfam" id="PF13175">
    <property type="entry name" value="AAA_15"/>
    <property type="match status" value="1"/>
</dbReference>
<dbReference type="eggNOG" id="COG3593">
    <property type="taxonomic scope" value="Bacteria"/>
</dbReference>
<dbReference type="HOGENOM" id="CLU_017618_2_0_6"/>
<name>N9L0R6_9GAMM</name>
<dbReference type="InterPro" id="IPR041685">
    <property type="entry name" value="AAA_GajA/Old/RecF-like"/>
</dbReference>
<dbReference type="InterPro" id="IPR051396">
    <property type="entry name" value="Bact_Antivir_Def_Nuclease"/>
</dbReference>
<dbReference type="EMBL" id="APRL01000015">
    <property type="protein sequence ID" value="ENW89883.1"/>
    <property type="molecule type" value="Genomic_DNA"/>
</dbReference>